<evidence type="ECO:0000256" key="4">
    <source>
        <dbReference type="ARBA" id="ARBA00023136"/>
    </source>
</evidence>
<keyword evidence="1 7" id="KW-1003">Cell membrane</keyword>
<protein>
    <recommendedName>
        <fullName evidence="7">Endolytic murein transglycosylase</fullName>
        <ecNumber evidence="7">4.2.2.29</ecNumber>
    </recommendedName>
    <alternativeName>
        <fullName evidence="7">Peptidoglycan lytic transglycosylase</fullName>
    </alternativeName>
    <alternativeName>
        <fullName evidence="7">Peptidoglycan polymerization terminase</fullName>
    </alternativeName>
</protein>
<keyword evidence="9" id="KW-1185">Reference proteome</keyword>
<dbReference type="Gene3D" id="3.30.160.60">
    <property type="entry name" value="Classic Zinc Finger"/>
    <property type="match status" value="2"/>
</dbReference>
<evidence type="ECO:0000256" key="7">
    <source>
        <dbReference type="HAMAP-Rule" id="MF_02065"/>
    </source>
</evidence>
<comment type="catalytic activity">
    <reaction evidence="7">
        <text>a peptidoglycan chain = a peptidoglycan chain with N-acetyl-1,6-anhydromuramyl-[peptide] at the reducing end + a peptidoglycan chain with N-acetylglucosamine at the non-reducing end.</text>
        <dbReference type="EC" id="4.2.2.29"/>
    </reaction>
</comment>
<dbReference type="HAMAP" id="MF_02065">
    <property type="entry name" value="MltG"/>
    <property type="match status" value="1"/>
</dbReference>
<evidence type="ECO:0000313" key="9">
    <source>
        <dbReference type="Proteomes" id="UP001499988"/>
    </source>
</evidence>
<evidence type="ECO:0000256" key="2">
    <source>
        <dbReference type="ARBA" id="ARBA00022692"/>
    </source>
</evidence>
<name>A0ABP9FAJ9_9GAMM</name>
<dbReference type="CDD" id="cd08010">
    <property type="entry name" value="MltG_like"/>
    <property type="match status" value="1"/>
</dbReference>
<accession>A0ABP9FAJ9</accession>
<reference evidence="9" key="1">
    <citation type="journal article" date="2019" name="Int. J. Syst. Evol. Microbiol.">
        <title>The Global Catalogue of Microorganisms (GCM) 10K type strain sequencing project: providing services to taxonomists for standard genome sequencing and annotation.</title>
        <authorList>
            <consortium name="The Broad Institute Genomics Platform"/>
            <consortium name="The Broad Institute Genome Sequencing Center for Infectious Disease"/>
            <person name="Wu L."/>
            <person name="Ma J."/>
        </authorList>
    </citation>
    <scope>NUCLEOTIDE SEQUENCE [LARGE SCALE GENOMIC DNA]</scope>
    <source>
        <strain evidence="9">JCM 18401</strain>
    </source>
</reference>
<dbReference type="PANTHER" id="PTHR30518:SF2">
    <property type="entry name" value="ENDOLYTIC MUREIN TRANSGLYCOSYLASE"/>
    <property type="match status" value="1"/>
</dbReference>
<keyword evidence="3 7" id="KW-1133">Transmembrane helix</keyword>
<keyword evidence="2 7" id="KW-0812">Transmembrane</keyword>
<dbReference type="Proteomes" id="UP001499988">
    <property type="component" value="Unassembled WGS sequence"/>
</dbReference>
<gene>
    <name evidence="7 8" type="primary">mltG</name>
    <name evidence="8" type="ORF">GCM10023333_31880</name>
</gene>
<keyword evidence="4 7" id="KW-0472">Membrane</keyword>
<evidence type="ECO:0000256" key="6">
    <source>
        <dbReference type="ARBA" id="ARBA00023316"/>
    </source>
</evidence>
<dbReference type="NCBIfam" id="TIGR00247">
    <property type="entry name" value="endolytic transglycosylase MltG"/>
    <property type="match status" value="1"/>
</dbReference>
<evidence type="ECO:0000256" key="1">
    <source>
        <dbReference type="ARBA" id="ARBA00022475"/>
    </source>
</evidence>
<dbReference type="EMBL" id="BAABJZ010000096">
    <property type="protein sequence ID" value="GAA4896295.1"/>
    <property type="molecule type" value="Genomic_DNA"/>
</dbReference>
<dbReference type="RefSeq" id="WP_345336445.1">
    <property type="nucleotide sequence ID" value="NZ_BAABJZ010000096.1"/>
</dbReference>
<keyword evidence="6 7" id="KW-0961">Cell wall biogenesis/degradation</keyword>
<comment type="caution">
    <text evidence="8">The sequence shown here is derived from an EMBL/GenBank/DDBJ whole genome shotgun (WGS) entry which is preliminary data.</text>
</comment>
<comment type="function">
    <text evidence="7">Functions as a peptidoglycan terminase that cleaves nascent peptidoglycan strands endolytically to terminate their elongation.</text>
</comment>
<comment type="similarity">
    <text evidence="7">Belongs to the transglycosylase MltG family.</text>
</comment>
<organism evidence="8 9">
    <name type="scientific">Ferrimonas pelagia</name>
    <dbReference type="NCBI Taxonomy" id="1177826"/>
    <lineage>
        <taxon>Bacteria</taxon>
        <taxon>Pseudomonadati</taxon>
        <taxon>Pseudomonadota</taxon>
        <taxon>Gammaproteobacteria</taxon>
        <taxon>Alteromonadales</taxon>
        <taxon>Ferrimonadaceae</taxon>
        <taxon>Ferrimonas</taxon>
    </lineage>
</organism>
<dbReference type="PANTHER" id="PTHR30518">
    <property type="entry name" value="ENDOLYTIC MUREIN TRANSGLYCOSYLASE"/>
    <property type="match status" value="1"/>
</dbReference>
<sequence length="338" mass="37738">MALKAWMKGLVWAGSLGITAGMTVTGYSYYQIQQAMASPLAMEGEQEVSLANGQSVGGLLARWQQAGWVDSTLWLRLGLRLEPELTAIKAGTYQLSSEMSVRDALSLLVSGDEMQFQITLVEGGTVADWLTQLQQHPRIEATLDGVTDLQALLAVEQSNPEGWLFPDTYAFTDGTKDSEVLLRAYRRMEQELVRIWDERSEGLPLKNAYELLILASIIEKETGAPHERDLVSAVFVNRLRQGMRLQTDPTVIYGAEDYQGRITRKHLDTPTAYNTYRMHGLTPTPIANPSLASLEAAAHPADSDYLYFVSKGDGTHQFSRTLREHNNAVNRYIRNKRS</sequence>
<evidence type="ECO:0000256" key="3">
    <source>
        <dbReference type="ARBA" id="ARBA00022989"/>
    </source>
</evidence>
<proteinExistence type="inferred from homology"/>
<evidence type="ECO:0000256" key="5">
    <source>
        <dbReference type="ARBA" id="ARBA00023239"/>
    </source>
</evidence>
<dbReference type="InterPro" id="IPR003770">
    <property type="entry name" value="MLTG-like"/>
</dbReference>
<evidence type="ECO:0000313" key="8">
    <source>
        <dbReference type="EMBL" id="GAA4896295.1"/>
    </source>
</evidence>
<dbReference type="EC" id="4.2.2.29" evidence="7"/>
<dbReference type="Pfam" id="PF02618">
    <property type="entry name" value="YceG"/>
    <property type="match status" value="1"/>
</dbReference>
<feature type="site" description="Important for catalytic activity" evidence="7">
    <location>
        <position position="221"/>
    </location>
</feature>
<keyword evidence="5 7" id="KW-0456">Lyase</keyword>
<keyword evidence="7" id="KW-0997">Cell inner membrane</keyword>